<dbReference type="CDD" id="cd16143">
    <property type="entry name" value="ARS_like"/>
    <property type="match status" value="1"/>
</dbReference>
<evidence type="ECO:0000259" key="4">
    <source>
        <dbReference type="Pfam" id="PF00884"/>
    </source>
</evidence>
<dbReference type="PROSITE" id="PS00523">
    <property type="entry name" value="SULFATASE_1"/>
    <property type="match status" value="1"/>
</dbReference>
<comment type="similarity">
    <text evidence="1">Belongs to the sulfatase family.</text>
</comment>
<gene>
    <name evidence="5" type="ORF">AX660_11465</name>
</gene>
<dbReference type="InterPro" id="IPR017850">
    <property type="entry name" value="Alkaline_phosphatase_core_sf"/>
</dbReference>
<accession>A0A136A0Q3</accession>
<organism evidence="5 6">
    <name type="scientific">Paraglaciecola hydrolytica</name>
    <dbReference type="NCBI Taxonomy" id="1799789"/>
    <lineage>
        <taxon>Bacteria</taxon>
        <taxon>Pseudomonadati</taxon>
        <taxon>Pseudomonadota</taxon>
        <taxon>Gammaproteobacteria</taxon>
        <taxon>Alteromonadales</taxon>
        <taxon>Alteromonadaceae</taxon>
        <taxon>Paraglaciecola</taxon>
    </lineage>
</organism>
<feature type="signal peptide" evidence="3">
    <location>
        <begin position="1"/>
        <end position="30"/>
    </location>
</feature>
<dbReference type="RefSeq" id="WP_068375590.1">
    <property type="nucleotide sequence ID" value="NZ_LSNE01000005.1"/>
</dbReference>
<evidence type="ECO:0000313" key="5">
    <source>
        <dbReference type="EMBL" id="KXI28815.1"/>
    </source>
</evidence>
<dbReference type="Pfam" id="PF00884">
    <property type="entry name" value="Sulfatase"/>
    <property type="match status" value="1"/>
</dbReference>
<name>A0A136A0Q3_9ALTE</name>
<sequence>MNFTKNNSNIYNKTLISFLLILVLACQVKATTPQVINGAAISGSLDESKPNIVIFYVDDLGYGDVGSYGAKGVKTPNIDALAANGIKFTDAHSSSATCTPSRYSLLTGEYAFRNKASVLQGDAALIISPGQPTLASLVKKSGYHTAVIGKWHLGLGDGATAIDWNNKVKPGPLEIGFDYSFLLPATGDRVPAVYLENHHVVNLDKSEPLSVSYSEKIGHRPTGYENPELLKQTADSQHNKSIINGISRIGWMKGGESAEWKDEDIYQVLTNKASHFISKNKTEPFFLFFSFHDIHVPRVPNKKFQGTSTMGVRGDAIAQMDWVTGAIVDHIKSLGILDNTLILFTSDNGPVLNDGYGDQAEKLLGEHQPGGIYRGGKYSAFEAGTRVPTIIHYPNKVAAGVNNELMSQIDIYASIAGILNIPLASNEAIDSENYADTWLNHQAKGRSELIEEAYTLSLRSTMDSKQWKYISPTEKLNEWVMALKNIEPGLSASPQLYNLASDPEEKHNVADQNSVTVNKLAKRLNVLVNRKTRE</sequence>
<evidence type="ECO:0000313" key="6">
    <source>
        <dbReference type="Proteomes" id="UP000070299"/>
    </source>
</evidence>
<reference evidence="6" key="1">
    <citation type="submission" date="2016-02" db="EMBL/GenBank/DDBJ databases">
        <authorList>
            <person name="Schultz-Johansen M."/>
            <person name="Glaring M.A."/>
            <person name="Bech P.K."/>
            <person name="Stougaard P."/>
        </authorList>
    </citation>
    <scope>NUCLEOTIDE SEQUENCE [LARGE SCALE GENOMIC DNA]</scope>
    <source>
        <strain evidence="6">S66</strain>
    </source>
</reference>
<dbReference type="STRING" id="1799789.AX660_11465"/>
<dbReference type="EMBL" id="LSNE01000005">
    <property type="protein sequence ID" value="KXI28815.1"/>
    <property type="molecule type" value="Genomic_DNA"/>
</dbReference>
<keyword evidence="6" id="KW-1185">Reference proteome</keyword>
<dbReference type="AlphaFoldDB" id="A0A136A0Q3"/>
<dbReference type="GO" id="GO:0016787">
    <property type="term" value="F:hydrolase activity"/>
    <property type="evidence" value="ECO:0007669"/>
    <property type="project" value="UniProtKB-KW"/>
</dbReference>
<dbReference type="Gene3D" id="3.30.1120.10">
    <property type="match status" value="1"/>
</dbReference>
<dbReference type="PROSITE" id="PS00149">
    <property type="entry name" value="SULFATASE_2"/>
    <property type="match status" value="1"/>
</dbReference>
<dbReference type="InterPro" id="IPR052701">
    <property type="entry name" value="GAG_Ulvan_Degrading_Sulfatases"/>
</dbReference>
<dbReference type="SUPFAM" id="SSF53649">
    <property type="entry name" value="Alkaline phosphatase-like"/>
    <property type="match status" value="1"/>
</dbReference>
<dbReference type="InterPro" id="IPR024607">
    <property type="entry name" value="Sulfatase_CS"/>
</dbReference>
<evidence type="ECO:0000256" key="1">
    <source>
        <dbReference type="ARBA" id="ARBA00008779"/>
    </source>
</evidence>
<dbReference type="PANTHER" id="PTHR43751:SF6">
    <property type="entry name" value="N-ACETYLGALACTOSAMINE-6-O-SULFATASE"/>
    <property type="match status" value="1"/>
</dbReference>
<dbReference type="PANTHER" id="PTHR43751">
    <property type="entry name" value="SULFATASE"/>
    <property type="match status" value="1"/>
</dbReference>
<dbReference type="Gene3D" id="3.40.720.10">
    <property type="entry name" value="Alkaline Phosphatase, subunit A"/>
    <property type="match status" value="1"/>
</dbReference>
<evidence type="ECO:0000256" key="3">
    <source>
        <dbReference type="SAM" id="SignalP"/>
    </source>
</evidence>
<dbReference type="PROSITE" id="PS51257">
    <property type="entry name" value="PROKAR_LIPOPROTEIN"/>
    <property type="match status" value="1"/>
</dbReference>
<keyword evidence="2" id="KW-0378">Hydrolase</keyword>
<protein>
    <submittedName>
        <fullName evidence="5">Arylsulfatase</fullName>
    </submittedName>
</protein>
<comment type="caution">
    <text evidence="5">The sequence shown here is derived from an EMBL/GenBank/DDBJ whole genome shotgun (WGS) entry which is preliminary data.</text>
</comment>
<feature type="domain" description="Sulfatase N-terminal" evidence="4">
    <location>
        <begin position="50"/>
        <end position="421"/>
    </location>
</feature>
<dbReference type="InterPro" id="IPR000917">
    <property type="entry name" value="Sulfatase_N"/>
</dbReference>
<feature type="chain" id="PRO_5007469223" evidence="3">
    <location>
        <begin position="31"/>
        <end position="534"/>
    </location>
</feature>
<evidence type="ECO:0000256" key="2">
    <source>
        <dbReference type="ARBA" id="ARBA00022801"/>
    </source>
</evidence>
<dbReference type="Proteomes" id="UP000070299">
    <property type="component" value="Unassembled WGS sequence"/>
</dbReference>
<keyword evidence="3" id="KW-0732">Signal</keyword>
<proteinExistence type="inferred from homology"/>
<dbReference type="OrthoDB" id="9803751at2"/>